<dbReference type="AlphaFoldDB" id="A0A0B7HDN5"/>
<dbReference type="EMBL" id="CDOG01000006">
    <property type="protein sequence ID" value="CEN35748.1"/>
    <property type="molecule type" value="Genomic_DNA"/>
</dbReference>
<accession>A0A0B7HDN5</accession>
<protein>
    <submittedName>
        <fullName evidence="1">Uncharacterized protein</fullName>
    </submittedName>
</protein>
<dbReference type="RefSeq" id="WP_026193869.1">
    <property type="nucleotide sequence ID" value="NZ_CDOF01000022.1"/>
</dbReference>
<evidence type="ECO:0000313" key="2">
    <source>
        <dbReference type="Proteomes" id="UP000038083"/>
    </source>
</evidence>
<organism evidence="1 2">
    <name type="scientific">Capnocytophaga cynodegmi</name>
    <dbReference type="NCBI Taxonomy" id="28189"/>
    <lineage>
        <taxon>Bacteria</taxon>
        <taxon>Pseudomonadati</taxon>
        <taxon>Bacteroidota</taxon>
        <taxon>Flavobacteriia</taxon>
        <taxon>Flavobacteriales</taxon>
        <taxon>Flavobacteriaceae</taxon>
        <taxon>Capnocytophaga</taxon>
    </lineage>
</organism>
<dbReference type="Proteomes" id="UP000038083">
    <property type="component" value="Unassembled WGS sequence"/>
</dbReference>
<reference evidence="1 2" key="1">
    <citation type="submission" date="2015-01" db="EMBL/GenBank/DDBJ databases">
        <authorList>
            <person name="MANFREDI Pablo"/>
        </authorList>
    </citation>
    <scope>NUCLEOTIDE SEQUENCE [LARGE SCALE GENOMIC DNA]</scope>
    <source>
        <strain evidence="1 2">Ccy74</strain>
    </source>
</reference>
<evidence type="ECO:0000313" key="1">
    <source>
        <dbReference type="EMBL" id="CEN35748.1"/>
    </source>
</evidence>
<gene>
    <name evidence="1" type="ORF">CCYN74_140006</name>
</gene>
<dbReference type="OrthoDB" id="1120922at2"/>
<name>A0A0B7HDN5_9FLAO</name>
<proteinExistence type="predicted"/>
<sequence length="217" mass="24878">MSKYYLSNEQMLQKYGALFHNLSKETELATELAEYGYDTDRVAQGKALYDRASETYQKSKKESAEETTASAVFHQKLDEVTKIYLSDRKKAKLIFKDQPDVLKNLSLKGTSSQVIANSLQEMKDLYQNLDENQTLQTAVKILKITPEHIKSQLDKITQTETAYASYLQEKGENQQATQDKNKAFTDLDKWVRELYSFAKVALEDKPQLLESIAKIVK</sequence>